<comment type="PTM">
    <text evidence="11">Is synthesized initially as an inactive proenzyme. Formation of the active enzyme involves a self-maturation process in which the active site pyruvoyl group is generated from an internal serine residue via an autocatalytic post-translational modification. Two non-identical subunits are generated from the proenzyme in this reaction, and the pyruvate is formed at the N-terminus of the alpha chain, which is derived from the carboxyl end of the proenzyme. The autoendoproteolytic cleavage occurs by a canonical serine protease mechanism, in which the side chain hydroxyl group of the serine supplies its oxygen atom to form the C-terminus of the beta chain, while the remainder of the serine residue undergoes an oxidative deamination to produce ammonia and the pyruvoyl prosthetic group on the alpha chain. During this reaction, the Ser that is part of the protease active site of the proenzyme becomes the pyruvoyl prosthetic group, which constitutes an essential element of the active site of the mature decarboxylase.</text>
</comment>
<dbReference type="STRING" id="1198029.A0A1U7LNL0"/>
<evidence type="ECO:0000256" key="9">
    <source>
        <dbReference type="ARBA" id="ARBA00023264"/>
    </source>
</evidence>
<feature type="region of interest" description="Disordered" evidence="12">
    <location>
        <begin position="382"/>
        <end position="410"/>
    </location>
</feature>
<evidence type="ECO:0000259" key="14">
    <source>
        <dbReference type="PROSITE" id="PS50222"/>
    </source>
</evidence>
<feature type="compositionally biased region" description="Polar residues" evidence="12">
    <location>
        <begin position="559"/>
        <end position="577"/>
    </location>
</feature>
<comment type="pathway">
    <text evidence="1">Lipid metabolism.</text>
</comment>
<keyword evidence="9 11" id="KW-1208">Phospholipid metabolism</keyword>
<dbReference type="OMA" id="TCASRDW"/>
<comment type="similarity">
    <text evidence="11">Belongs to the phosphatidylserine decarboxylase family. PSD-B subfamily. Eukaryotic type II sub-subfamily.</text>
</comment>
<dbReference type="Gene3D" id="1.10.238.10">
    <property type="entry name" value="EF-hand"/>
    <property type="match status" value="1"/>
</dbReference>
<dbReference type="InterPro" id="IPR002048">
    <property type="entry name" value="EF_hand_dom"/>
</dbReference>
<dbReference type="InterPro" id="IPR000008">
    <property type="entry name" value="C2_dom"/>
</dbReference>
<proteinExistence type="inferred from homology"/>
<keyword evidence="6 11" id="KW-0865">Zymogen</keyword>
<dbReference type="PANTHER" id="PTHR10067:SF17">
    <property type="entry name" value="PHOSPHATIDYLSERINE DECARBOXYLASE PROENZYME 2"/>
    <property type="match status" value="1"/>
</dbReference>
<feature type="region of interest" description="Disordered" evidence="12">
    <location>
        <begin position="542"/>
        <end position="584"/>
    </location>
</feature>
<keyword evidence="16" id="KW-1185">Reference proteome</keyword>
<feature type="compositionally biased region" description="Polar residues" evidence="12">
    <location>
        <begin position="394"/>
        <end position="410"/>
    </location>
</feature>
<comment type="subcellular location">
    <subcellularLocation>
        <location evidence="11">Golgi apparatus membrane</location>
        <topology evidence="11">Peripheral membrane protein</topology>
        <orientation evidence="11">Cytoplasmic side</orientation>
    </subcellularLocation>
    <subcellularLocation>
        <location evidence="11">Endosome membrane</location>
        <topology evidence="11">Peripheral membrane protein</topology>
        <orientation evidence="11">Cytoplasmic side</orientation>
    </subcellularLocation>
</comment>
<dbReference type="NCBIfam" id="TIGR00163">
    <property type="entry name" value="PS_decarb"/>
    <property type="match status" value="1"/>
</dbReference>
<evidence type="ECO:0000256" key="6">
    <source>
        <dbReference type="ARBA" id="ARBA00023145"/>
    </source>
</evidence>
<keyword evidence="2 11" id="KW-0444">Lipid biosynthesis</keyword>
<dbReference type="InterPro" id="IPR033177">
    <property type="entry name" value="PSD-B"/>
</dbReference>
<dbReference type="PROSITE" id="PS50222">
    <property type="entry name" value="EF_HAND_2"/>
    <property type="match status" value="1"/>
</dbReference>
<organism evidence="15 16">
    <name type="scientific">Neolecta irregularis (strain DAH-3)</name>
    <dbReference type="NCBI Taxonomy" id="1198029"/>
    <lineage>
        <taxon>Eukaryota</taxon>
        <taxon>Fungi</taxon>
        <taxon>Dikarya</taxon>
        <taxon>Ascomycota</taxon>
        <taxon>Taphrinomycotina</taxon>
        <taxon>Neolectales</taxon>
        <taxon>Neolectaceae</taxon>
        <taxon>Neolecta</taxon>
    </lineage>
</organism>
<evidence type="ECO:0000256" key="10">
    <source>
        <dbReference type="ARBA" id="ARBA00023317"/>
    </source>
</evidence>
<feature type="chain" id="PRO_5023546542" description="Phosphatidylserine decarboxylase 2 beta chain" evidence="11">
    <location>
        <begin position="1"/>
        <end position="951"/>
    </location>
</feature>
<dbReference type="UniPathway" id="UPA00558">
    <property type="reaction ID" value="UER00616"/>
</dbReference>
<keyword evidence="11" id="KW-0333">Golgi apparatus</keyword>
<protein>
    <recommendedName>
        <fullName evidence="11">Phosphatidylserine decarboxylase proenzyme 2</fullName>
        <ecNumber evidence="11">4.1.1.65</ecNumber>
    </recommendedName>
    <component>
        <recommendedName>
            <fullName evidence="11">Phosphatidylserine decarboxylase 2 beta chain</fullName>
        </recommendedName>
    </component>
    <component>
        <recommendedName>
            <fullName evidence="11">Phosphatidylserine decarboxylase 2 alpha chain</fullName>
        </recommendedName>
    </component>
</protein>
<dbReference type="GO" id="GO:0016540">
    <property type="term" value="P:protein autoprocessing"/>
    <property type="evidence" value="ECO:0007669"/>
    <property type="project" value="UniProtKB-UniRule"/>
</dbReference>
<dbReference type="InterPro" id="IPR033179">
    <property type="entry name" value="PSD_type2_pro"/>
</dbReference>
<gene>
    <name evidence="11" type="primary">PSD2</name>
    <name evidence="15" type="ORF">NEOLI_000355</name>
</gene>
<dbReference type="GO" id="GO:0005795">
    <property type="term" value="C:Golgi stack"/>
    <property type="evidence" value="ECO:0007669"/>
    <property type="project" value="UniProtKB-UniRule"/>
</dbReference>
<comment type="catalytic activity">
    <reaction evidence="11">
        <text>a 1,2-diacyl-sn-glycero-3-phospho-L-serine + H(+) = a 1,2-diacyl-sn-glycero-3-phosphoethanolamine + CO2</text>
        <dbReference type="Rhea" id="RHEA:20828"/>
        <dbReference type="ChEBI" id="CHEBI:15378"/>
        <dbReference type="ChEBI" id="CHEBI:16526"/>
        <dbReference type="ChEBI" id="CHEBI:57262"/>
        <dbReference type="ChEBI" id="CHEBI:64612"/>
        <dbReference type="EC" id="4.1.1.65"/>
    </reaction>
</comment>
<keyword evidence="11" id="KW-0967">Endosome</keyword>
<evidence type="ECO:0000256" key="12">
    <source>
        <dbReference type="SAM" id="MobiDB-lite"/>
    </source>
</evidence>
<feature type="compositionally biased region" description="Acidic residues" evidence="12">
    <location>
        <begin position="234"/>
        <end position="244"/>
    </location>
</feature>
<name>A0A1U7LNL0_NEOID</name>
<dbReference type="EMBL" id="LXFE01000976">
    <property type="protein sequence ID" value="OLL24111.1"/>
    <property type="molecule type" value="Genomic_DNA"/>
</dbReference>
<dbReference type="GO" id="GO:0010008">
    <property type="term" value="C:endosome membrane"/>
    <property type="evidence" value="ECO:0007669"/>
    <property type="project" value="UniProtKB-SubCell"/>
</dbReference>
<feature type="active site" description="Charge relay system; for autoendoproteolytic cleavage activity" evidence="11">
    <location>
        <position position="807"/>
    </location>
</feature>
<dbReference type="InterPro" id="IPR003817">
    <property type="entry name" value="PS_Dcarbxylase"/>
</dbReference>
<dbReference type="SUPFAM" id="SSF49562">
    <property type="entry name" value="C2 domain (Calcium/lipid-binding domain, CaLB)"/>
    <property type="match status" value="2"/>
</dbReference>
<evidence type="ECO:0000256" key="4">
    <source>
        <dbReference type="ARBA" id="ARBA00023098"/>
    </source>
</evidence>
<dbReference type="GO" id="GO:0005509">
    <property type="term" value="F:calcium ion binding"/>
    <property type="evidence" value="ECO:0007669"/>
    <property type="project" value="InterPro"/>
</dbReference>
<dbReference type="GO" id="GO:0000139">
    <property type="term" value="C:Golgi membrane"/>
    <property type="evidence" value="ECO:0007669"/>
    <property type="project" value="UniProtKB-SubCell"/>
</dbReference>
<dbReference type="OrthoDB" id="67700at2759"/>
<evidence type="ECO:0000256" key="5">
    <source>
        <dbReference type="ARBA" id="ARBA00023136"/>
    </source>
</evidence>
<keyword evidence="8 11" id="KW-0456">Lyase</keyword>
<dbReference type="SMART" id="SM00239">
    <property type="entry name" value="C2"/>
    <property type="match status" value="2"/>
</dbReference>
<feature type="compositionally biased region" description="Basic and acidic residues" evidence="12">
    <location>
        <begin position="245"/>
        <end position="254"/>
    </location>
</feature>
<feature type="modified residue" description="Pyruvic acid (Ser); by autocatalysis" evidence="11">
    <location>
        <position position="952"/>
    </location>
</feature>
<dbReference type="AlphaFoldDB" id="A0A1U7LNL0"/>
<feature type="active site" description="Schiff-base intermediate with substrate; via pyruvic acid; for decarboxylase activity" evidence="11">
    <location>
        <position position="952"/>
    </location>
</feature>
<feature type="domain" description="EF-hand" evidence="14">
    <location>
        <begin position="460"/>
        <end position="495"/>
    </location>
</feature>
<feature type="region of interest" description="Disordered" evidence="12">
    <location>
        <begin position="233"/>
        <end position="254"/>
    </location>
</feature>
<comment type="caution">
    <text evidence="15">The sequence shown here is derived from an EMBL/GenBank/DDBJ whole genome shotgun (WGS) entry which is preliminary data.</text>
</comment>
<dbReference type="PROSITE" id="PS50004">
    <property type="entry name" value="C2"/>
    <property type="match status" value="2"/>
</dbReference>
<keyword evidence="5 11" id="KW-0472">Membrane</keyword>
<evidence type="ECO:0000313" key="16">
    <source>
        <dbReference type="Proteomes" id="UP000186594"/>
    </source>
</evidence>
<comment type="function">
    <text evidence="11">Catalyzes the formation of phosphatidylethanolamine (PtdEtn) from phosphatidylserine (PtdSer). Plays a central role in phospholipid metabolism and in the interorganelle trafficking of phosphatidylserine.</text>
</comment>
<dbReference type="InterPro" id="IPR011992">
    <property type="entry name" value="EF-hand-dom_pair"/>
</dbReference>
<evidence type="ECO:0000259" key="13">
    <source>
        <dbReference type="PROSITE" id="PS50004"/>
    </source>
</evidence>
<dbReference type="PANTHER" id="PTHR10067">
    <property type="entry name" value="PHOSPHATIDYLSERINE DECARBOXYLASE"/>
    <property type="match status" value="1"/>
</dbReference>
<feature type="domain" description="C2" evidence="13">
    <location>
        <begin position="266"/>
        <end position="387"/>
    </location>
</feature>
<dbReference type="CDD" id="cd04039">
    <property type="entry name" value="C2_PSD"/>
    <property type="match status" value="1"/>
</dbReference>
<feature type="active site" description="Charge relay system; for autoendoproteolytic cleavage activity" evidence="11">
    <location>
        <position position="865"/>
    </location>
</feature>
<dbReference type="Proteomes" id="UP000186594">
    <property type="component" value="Unassembled WGS sequence"/>
</dbReference>
<evidence type="ECO:0000256" key="3">
    <source>
        <dbReference type="ARBA" id="ARBA00022793"/>
    </source>
</evidence>
<dbReference type="GO" id="GO:0004609">
    <property type="term" value="F:phosphatidylserine decarboxylase activity"/>
    <property type="evidence" value="ECO:0007669"/>
    <property type="project" value="UniProtKB-UniRule"/>
</dbReference>
<dbReference type="Gene3D" id="2.60.40.150">
    <property type="entry name" value="C2 domain"/>
    <property type="match status" value="2"/>
</dbReference>
<dbReference type="Pfam" id="PF02666">
    <property type="entry name" value="PS_Dcarbxylase"/>
    <property type="match status" value="1"/>
</dbReference>
<dbReference type="SUPFAM" id="SSF47473">
    <property type="entry name" value="EF-hand"/>
    <property type="match status" value="1"/>
</dbReference>
<comment type="pathway">
    <text evidence="11">Phospholipid metabolism; phosphatidylethanolamine biosynthesis; phosphatidylethanolamine from CDP-diacylglycerol: step 2/2.</text>
</comment>
<sequence>MVHIPLPSIPSRLKPASRSSTPGSGRLETPSPRPDSVKSLQLPQLALRVLGRNLAAKDRSGTSDPYAVLTLGDYRNTTITILRTLNPVWDTYFDFPLDHKAGSCSLEVICWDKDRFGKDYLGEFGVDLTEVIRGNVSLEENEPIWYTLCSSSRKKSKISGEIQLKFGLIEPTGAALPPEELAARWDIYVQSFLSKSSVEAQLRDVPAMQSVGMVPSDSDDTNLAVNLAQSLTMPDEDESDEADEHEPTLLETEQKKRRRLKLRNIRRKMMPFQLTPTCGSVVGLIFMEIHSITDLPPEKNMTRLSFDMDPFVVVSFGKKTFRTRCLRHTLNPVFNERLICHVYRHEETFKISFRVVDRDKLSGNDFVGEAMLDVQELIQRGPKPNPSTGLYHPQSPNGTPPQHSRQSSSYDGTYNAALESIDPDLYSYDIPIELAKKERHEGKHSPVIHIRAKHVPYPALREQFWRQMLKHYDTDDTETISRVELVTMLDSLGSTLKDRTINHFFTQFGLNPEDEGNEQGPGELTIDQVVACLENQLVSQSSASQTSSLPPTPRGFATPSVQSLSSTKIDPASSTASMRGENSDVPALEITAESASSSSDELSPDDSTVGEHVVFIKECPLCHQPRLQSKSEVDIVTHLALCASQDWKRVDRLVMGDFVTSSQAQRKWYSKVVSRITTGSYKLGANSANILVQDRLTGQIQEERMSVYVRLGIRLLYKGLRSGTMEKKRIRNLLRSLSVKQGKKYDSPSSAREIKNFVAFHQLKVDEVLLPLDQYKTFNEFFYRKLKPGARPCVAPNNTGIAVSPADCRTVVFNKIDRATEIWVKSREFNLERLFGEAYPDQVQCFEGGTMGIFRLAPQDYHRFHVPVDGILGEPKTIEGEFYTVNPMAIRSALDVFGENVRIVVPIDSVSHGRVMVICVGAMMVGSIVITAKAGQKVSRTDELGYFAYGGSTVLLLFQPGMLVFDDDLAENSSQGLETLVRVGMSIGHHPNVESTASENIKSNITKEDLEDASRRIGGAFDPKHAHKGFAMGG</sequence>
<feature type="domain" description="C2" evidence="13">
    <location>
        <begin position="23"/>
        <end position="146"/>
    </location>
</feature>
<evidence type="ECO:0000256" key="7">
    <source>
        <dbReference type="ARBA" id="ARBA00023209"/>
    </source>
</evidence>
<reference evidence="15 16" key="1">
    <citation type="submission" date="2016-04" db="EMBL/GenBank/DDBJ databases">
        <title>Evolutionary innovation and constraint leading to complex multicellularity in the Ascomycota.</title>
        <authorList>
            <person name="Cisse O."/>
            <person name="Nguyen A."/>
            <person name="Hewitt D.A."/>
            <person name="Jedd G."/>
            <person name="Stajich J.E."/>
        </authorList>
    </citation>
    <scope>NUCLEOTIDE SEQUENCE [LARGE SCALE GENOMIC DNA]</scope>
    <source>
        <strain evidence="15 16">DAH-3</strain>
    </source>
</reference>
<feature type="active site" description="Charge relay system; for autoendoproteolytic cleavage activity" evidence="11">
    <location>
        <position position="952"/>
    </location>
</feature>
<dbReference type="InterPro" id="IPR035892">
    <property type="entry name" value="C2_domain_sf"/>
</dbReference>
<dbReference type="GO" id="GO:0006646">
    <property type="term" value="P:phosphatidylethanolamine biosynthetic process"/>
    <property type="evidence" value="ECO:0007669"/>
    <property type="project" value="UniProtKB-UniRule"/>
</dbReference>
<comment type="domain">
    <text evidence="11">The C2 domains have an essential, but non-catalytic function. They may facilitate interactions with other proteins and are required for lipid transport function.</text>
</comment>
<keyword evidence="7 11" id="KW-0594">Phospholipid biosynthesis</keyword>
<evidence type="ECO:0000256" key="11">
    <source>
        <dbReference type="HAMAP-Rule" id="MF_03209"/>
    </source>
</evidence>
<feature type="site" description="Cleavage (non-hydrolytic); by autocatalysis" evidence="11">
    <location>
        <begin position="951"/>
        <end position="952"/>
    </location>
</feature>
<evidence type="ECO:0000256" key="1">
    <source>
        <dbReference type="ARBA" id="ARBA00005189"/>
    </source>
</evidence>
<keyword evidence="4 11" id="KW-0443">Lipid metabolism</keyword>
<comment type="subunit">
    <text evidence="11">Heterodimer of a large membrane-associated beta subunit and a small pyruvoyl-containing alpha subunit. Interacts with pstB2. This interaction may be a means to structurally tether the donor membrane (ER) harboring PstB2 to acceptor membranes (Golgi/endosomes) harboring PSD2 during PtdSer transport to the site of PtdEtn synthesis.</text>
</comment>
<keyword evidence="3 11" id="KW-0210">Decarboxylase</keyword>
<dbReference type="EC" id="4.1.1.65" evidence="11"/>
<feature type="chain" id="PRO_5023546543" description="Phosphatidylserine decarboxylase 2 alpha chain" evidence="11">
    <location>
        <begin position="952"/>
        <end position="1034"/>
    </location>
</feature>
<evidence type="ECO:0000313" key="15">
    <source>
        <dbReference type="EMBL" id="OLL24111.1"/>
    </source>
</evidence>
<evidence type="ECO:0000256" key="8">
    <source>
        <dbReference type="ARBA" id="ARBA00023239"/>
    </source>
</evidence>
<accession>A0A1U7LNL0</accession>
<feature type="region of interest" description="Disordered" evidence="12">
    <location>
        <begin position="1"/>
        <end position="38"/>
    </location>
</feature>
<keyword evidence="10 11" id="KW-0670">Pyruvate</keyword>
<dbReference type="Pfam" id="PF00168">
    <property type="entry name" value="C2"/>
    <property type="match status" value="2"/>
</dbReference>
<comment type="cofactor">
    <cofactor evidence="11">
        <name>pyruvate</name>
        <dbReference type="ChEBI" id="CHEBI:15361"/>
    </cofactor>
    <text evidence="11">Binds 1 pyruvoyl group covalently per subunit.</text>
</comment>
<evidence type="ECO:0000256" key="2">
    <source>
        <dbReference type="ARBA" id="ARBA00022516"/>
    </source>
</evidence>
<dbReference type="HAMAP" id="MF_00663">
    <property type="entry name" value="PS_decarb_PSD_B_type2"/>
    <property type="match status" value="1"/>
</dbReference>